<accession>A0A926E1B6</accession>
<dbReference type="PANTHER" id="PTHR30349:SF41">
    <property type="entry name" value="INTEGRASE_RECOMBINASE PROTEIN MJ0367-RELATED"/>
    <property type="match status" value="1"/>
</dbReference>
<keyword evidence="2 4" id="KW-0238">DNA-binding</keyword>
<evidence type="ECO:0000259" key="5">
    <source>
        <dbReference type="PROSITE" id="PS51898"/>
    </source>
</evidence>
<dbReference type="InterPro" id="IPR002104">
    <property type="entry name" value="Integrase_catalytic"/>
</dbReference>
<reference evidence="7" key="1">
    <citation type="submission" date="2020-08" db="EMBL/GenBank/DDBJ databases">
        <title>Genome public.</title>
        <authorList>
            <person name="Liu C."/>
            <person name="Sun Q."/>
        </authorList>
    </citation>
    <scope>NUCLEOTIDE SEQUENCE</scope>
    <source>
        <strain evidence="7">NSJ-31</strain>
    </source>
</reference>
<evidence type="ECO:0000313" key="8">
    <source>
        <dbReference type="Proteomes" id="UP000653127"/>
    </source>
</evidence>
<dbReference type="GO" id="GO:0015074">
    <property type="term" value="P:DNA integration"/>
    <property type="evidence" value="ECO:0007669"/>
    <property type="project" value="InterPro"/>
</dbReference>
<comment type="caution">
    <text evidence="7">The sequence shown here is derived from an EMBL/GenBank/DDBJ whole genome shotgun (WGS) entry which is preliminary data.</text>
</comment>
<feature type="domain" description="Tyr recombinase" evidence="5">
    <location>
        <begin position="145"/>
        <end position="331"/>
    </location>
</feature>
<dbReference type="GO" id="GO:0003677">
    <property type="term" value="F:DNA binding"/>
    <property type="evidence" value="ECO:0007669"/>
    <property type="project" value="UniProtKB-UniRule"/>
</dbReference>
<sequence length="339" mass="38896">MTRRKDGLWQQQMTVTEHGVKKQKFFYGKTKQEVLKKIAEYREEKELGAMFETVADEWWEEAEPSLSFNSTKNYKPAYVRAKERFAASRIAQIRPADINRFIKDFVKEKHAADKTARTQLMVVNLIFKYAVANGYCDTNPARDLTVPKDLPKAKRDMPSDDDITRVKNSTTCTFGMFAFWALYTGMRRGELLALDWSDVSTADKTITISKSVYFDGNKPMIKAPKTESGIRTVPLMARLEEKLKTQKGPVFPGPDGKHMTSSFFDDQWKKYCEESGVSCTPHQLRHAYATMLFENDISESDAQELLGHAQISTTKDIYTHIRETRKKAVRDKLLDVDIA</sequence>
<keyword evidence="8" id="KW-1185">Reference proteome</keyword>
<dbReference type="Pfam" id="PF00589">
    <property type="entry name" value="Phage_integrase"/>
    <property type="match status" value="1"/>
</dbReference>
<dbReference type="InterPro" id="IPR050090">
    <property type="entry name" value="Tyrosine_recombinase_XerCD"/>
</dbReference>
<evidence type="ECO:0000256" key="2">
    <source>
        <dbReference type="ARBA" id="ARBA00023125"/>
    </source>
</evidence>
<organism evidence="7 8">
    <name type="scientific">Ligaoa zhengdingensis</name>
    <dbReference type="NCBI Taxonomy" id="2763658"/>
    <lineage>
        <taxon>Bacteria</taxon>
        <taxon>Bacillati</taxon>
        <taxon>Bacillota</taxon>
        <taxon>Clostridia</taxon>
        <taxon>Eubacteriales</taxon>
        <taxon>Oscillospiraceae</taxon>
        <taxon>Ligaoa</taxon>
    </lineage>
</organism>
<dbReference type="PROSITE" id="PS51900">
    <property type="entry name" value="CB"/>
    <property type="match status" value="1"/>
</dbReference>
<evidence type="ECO:0000313" key="7">
    <source>
        <dbReference type="EMBL" id="MBC8547259.1"/>
    </source>
</evidence>
<dbReference type="RefSeq" id="WP_249283334.1">
    <property type="nucleotide sequence ID" value="NZ_JACRST010000016.1"/>
</dbReference>
<name>A0A926E1B6_9FIRM</name>
<dbReference type="AlphaFoldDB" id="A0A926E1B6"/>
<evidence type="ECO:0000256" key="1">
    <source>
        <dbReference type="ARBA" id="ARBA00008857"/>
    </source>
</evidence>
<dbReference type="PANTHER" id="PTHR30349">
    <property type="entry name" value="PHAGE INTEGRASE-RELATED"/>
    <property type="match status" value="1"/>
</dbReference>
<dbReference type="InterPro" id="IPR010998">
    <property type="entry name" value="Integrase_recombinase_N"/>
</dbReference>
<dbReference type="EMBL" id="JACRST010000016">
    <property type="protein sequence ID" value="MBC8547259.1"/>
    <property type="molecule type" value="Genomic_DNA"/>
</dbReference>
<comment type="similarity">
    <text evidence="1">Belongs to the 'phage' integrase family.</text>
</comment>
<feature type="domain" description="Core-binding (CB)" evidence="6">
    <location>
        <begin position="49"/>
        <end position="131"/>
    </location>
</feature>
<proteinExistence type="inferred from homology"/>
<dbReference type="SUPFAM" id="SSF56349">
    <property type="entry name" value="DNA breaking-rejoining enzymes"/>
    <property type="match status" value="1"/>
</dbReference>
<dbReference type="InterPro" id="IPR053876">
    <property type="entry name" value="Phage_int_M"/>
</dbReference>
<evidence type="ECO:0000256" key="3">
    <source>
        <dbReference type="ARBA" id="ARBA00023172"/>
    </source>
</evidence>
<dbReference type="Proteomes" id="UP000653127">
    <property type="component" value="Unassembled WGS sequence"/>
</dbReference>
<keyword evidence="3" id="KW-0233">DNA recombination</keyword>
<dbReference type="InterPro" id="IPR013762">
    <property type="entry name" value="Integrase-like_cat_sf"/>
</dbReference>
<gene>
    <name evidence="7" type="ORF">H8711_10020</name>
</gene>
<dbReference type="InterPro" id="IPR044068">
    <property type="entry name" value="CB"/>
</dbReference>
<dbReference type="CDD" id="cd01189">
    <property type="entry name" value="INT_ICEBs1_C_like"/>
    <property type="match status" value="1"/>
</dbReference>
<dbReference type="Gene3D" id="1.10.443.10">
    <property type="entry name" value="Intergrase catalytic core"/>
    <property type="match status" value="1"/>
</dbReference>
<dbReference type="GO" id="GO:0006310">
    <property type="term" value="P:DNA recombination"/>
    <property type="evidence" value="ECO:0007669"/>
    <property type="project" value="UniProtKB-KW"/>
</dbReference>
<protein>
    <submittedName>
        <fullName evidence="7">Site-specific integrase</fullName>
    </submittedName>
</protein>
<evidence type="ECO:0000256" key="4">
    <source>
        <dbReference type="PROSITE-ProRule" id="PRU01248"/>
    </source>
</evidence>
<dbReference type="InterPro" id="IPR011010">
    <property type="entry name" value="DNA_brk_join_enz"/>
</dbReference>
<dbReference type="Pfam" id="PF22022">
    <property type="entry name" value="Phage_int_M"/>
    <property type="match status" value="1"/>
</dbReference>
<dbReference type="Gene3D" id="1.10.150.130">
    <property type="match status" value="1"/>
</dbReference>
<dbReference type="PROSITE" id="PS51898">
    <property type="entry name" value="TYR_RECOMBINASE"/>
    <property type="match status" value="1"/>
</dbReference>
<evidence type="ECO:0000259" key="6">
    <source>
        <dbReference type="PROSITE" id="PS51900"/>
    </source>
</evidence>